<sequence length="56" mass="6083">MAGHDDLDVIHGDEVGHTIEKDTLALESLSMDALGALTSWLVREKIGNHAENEVDL</sequence>
<name>A0A1I4D703_9RHOB</name>
<evidence type="ECO:0000313" key="2">
    <source>
        <dbReference type="Proteomes" id="UP000199550"/>
    </source>
</evidence>
<protein>
    <submittedName>
        <fullName evidence="1">Uncharacterized protein</fullName>
    </submittedName>
</protein>
<evidence type="ECO:0000313" key="1">
    <source>
        <dbReference type="EMBL" id="SFK88600.1"/>
    </source>
</evidence>
<dbReference type="STRING" id="195913.SAMN04488004_103235"/>
<dbReference type="Proteomes" id="UP000199550">
    <property type="component" value="Unassembled WGS sequence"/>
</dbReference>
<proteinExistence type="predicted"/>
<organism evidence="1 2">
    <name type="scientific">Loktanella salsilacus</name>
    <dbReference type="NCBI Taxonomy" id="195913"/>
    <lineage>
        <taxon>Bacteria</taxon>
        <taxon>Pseudomonadati</taxon>
        <taxon>Pseudomonadota</taxon>
        <taxon>Alphaproteobacteria</taxon>
        <taxon>Rhodobacterales</taxon>
        <taxon>Roseobacteraceae</taxon>
        <taxon>Loktanella</taxon>
    </lineage>
</organism>
<dbReference type="EMBL" id="FOTF01000003">
    <property type="protein sequence ID" value="SFK88600.1"/>
    <property type="molecule type" value="Genomic_DNA"/>
</dbReference>
<dbReference type="AlphaFoldDB" id="A0A1I4D703"/>
<keyword evidence="2" id="KW-1185">Reference proteome</keyword>
<gene>
    <name evidence="1" type="ORF">SAMN04488004_103235</name>
</gene>
<accession>A0A1I4D703</accession>
<dbReference type="RefSeq" id="WP_175499152.1">
    <property type="nucleotide sequence ID" value="NZ_FOTF01000003.1"/>
</dbReference>
<reference evidence="1 2" key="1">
    <citation type="submission" date="2016-10" db="EMBL/GenBank/DDBJ databases">
        <authorList>
            <person name="de Groot N.N."/>
        </authorList>
    </citation>
    <scope>NUCLEOTIDE SEQUENCE [LARGE SCALE GENOMIC DNA]</scope>
    <source>
        <strain evidence="1 2">DSM 16199</strain>
    </source>
</reference>